<feature type="compositionally biased region" description="Polar residues" evidence="1">
    <location>
        <begin position="577"/>
        <end position="586"/>
    </location>
</feature>
<feature type="region of interest" description="Disordered" evidence="1">
    <location>
        <begin position="21"/>
        <end position="192"/>
    </location>
</feature>
<feature type="compositionally biased region" description="Basic and acidic residues" evidence="1">
    <location>
        <begin position="713"/>
        <end position="722"/>
    </location>
</feature>
<organism evidence="2 3">
    <name type="scientific">Cylicocyclus nassatus</name>
    <name type="common">Nematode worm</name>
    <dbReference type="NCBI Taxonomy" id="53992"/>
    <lineage>
        <taxon>Eukaryota</taxon>
        <taxon>Metazoa</taxon>
        <taxon>Ecdysozoa</taxon>
        <taxon>Nematoda</taxon>
        <taxon>Chromadorea</taxon>
        <taxon>Rhabditida</taxon>
        <taxon>Rhabditina</taxon>
        <taxon>Rhabditomorpha</taxon>
        <taxon>Strongyloidea</taxon>
        <taxon>Strongylidae</taxon>
        <taxon>Cylicocyclus</taxon>
    </lineage>
</organism>
<comment type="caution">
    <text evidence="2">The sequence shown here is derived from an EMBL/GenBank/DDBJ whole genome shotgun (WGS) entry which is preliminary data.</text>
</comment>
<sequence>MHSLQQEKSGLQAGGVWLKPDITSDISNIPSLKIPAKYSKRPYEGNGTYPAMKTARVDSDLSGDHSPSAFRNARTSSAHDADDYREKSKQEDRSLLAHGRDSKNSLDSRSSIPMASESWRTPAKPPHPEKPEAPSREWSDDFAHSRMLSARDRYESDRLEWERRRDELSTKELAAHHTRSSYVGSQQGRAAEDRIALEKSQSMKPVPEADRVPKKGTYDTLMKVVMGSIGPKFRADDGGFDQATRESIHRSSASSALERSIYSKQSPASFGSSLPSFGGGRLHDTGVALASSAAAPRSESWRNLSNEKSSAMSKPAWTSTAPHTESWRNSSASAGSESWRNLKKDVPQSSWVKSTNLIGGANVAGGPSPMSRTFDRFPTFGGRPPFGSELNRDMRLLRCGNSDVELPEPNMHIVEHTPLARKKTDSTKSIHPRFAIHCQHGVLLLYRETSRVVMRSGRQGVFPPRDRYFDRNVGFYPRREDGRGVRNAADPYTRGNRVESDYSRSGRNGGSERDVSDRRIIGGFADISERKVDQYSNNRAGPSYRERDYANPVSRILPAVPENGARRYNYFDESRMKSTSQPNPYSRDSRGRESRNGYGYAPRESERSSSSLPGPSTLSRETRELEQRMAAIQRELDMLDTDKKGNRSPGRGSRRERERRPYEEARSSIRAPAAPYPPPRIDSVERARLDREREQLRKREMELARREEELARKERRMRERSPPRPLMELPRERTPPRLPVLPPQRKGTFPKTRRFLRTLPSWRRRQIRKREQRALDNLEIILPRKRGISRTEDFLMSEESTIAPKKRKEAKREFKDEGKEEVPTDKPGRKKGRCRGKAVDHIVNVALGQENPNEYVPPRQRALAVLFGHCDKSLMSAEVLRRFGVVEAKTEPVEKDAYKKRTCIRTYNPTTYGPLDQFVPLRSFEDEVILEPSDSENDKILENMKAILGFFPKSPEHEHSSSDR</sequence>
<feature type="region of interest" description="Disordered" evidence="1">
    <location>
        <begin position="571"/>
        <end position="620"/>
    </location>
</feature>
<protein>
    <submittedName>
        <fullName evidence="2">Uncharacterized protein</fullName>
    </submittedName>
</protein>
<dbReference type="AlphaFoldDB" id="A0AA36M6B1"/>
<reference evidence="2" key="1">
    <citation type="submission" date="2023-07" db="EMBL/GenBank/DDBJ databases">
        <authorList>
            <consortium name="CYATHOMIX"/>
        </authorList>
    </citation>
    <scope>NUCLEOTIDE SEQUENCE</scope>
    <source>
        <strain evidence="2">N/A</strain>
    </source>
</reference>
<feature type="region of interest" description="Disordered" evidence="1">
    <location>
        <begin position="482"/>
        <end position="517"/>
    </location>
</feature>
<feature type="compositionally biased region" description="Basic and acidic residues" evidence="1">
    <location>
        <begin position="126"/>
        <end position="175"/>
    </location>
</feature>
<proteinExistence type="predicted"/>
<feature type="region of interest" description="Disordered" evidence="1">
    <location>
        <begin position="801"/>
        <end position="835"/>
    </location>
</feature>
<feature type="compositionally biased region" description="Basic and acidic residues" evidence="1">
    <location>
        <begin position="496"/>
        <end position="517"/>
    </location>
</feature>
<feature type="region of interest" description="Disordered" evidence="1">
    <location>
        <begin position="634"/>
        <end position="681"/>
    </location>
</feature>
<keyword evidence="3" id="KW-1185">Reference proteome</keyword>
<feature type="compositionally biased region" description="Basic and acidic residues" evidence="1">
    <location>
        <begin position="653"/>
        <end position="667"/>
    </location>
</feature>
<feature type="compositionally biased region" description="Low complexity" evidence="1">
    <location>
        <begin position="608"/>
        <end position="619"/>
    </location>
</feature>
<evidence type="ECO:0000313" key="2">
    <source>
        <dbReference type="EMBL" id="CAJ0599691.1"/>
    </source>
</evidence>
<evidence type="ECO:0000313" key="3">
    <source>
        <dbReference type="Proteomes" id="UP001176961"/>
    </source>
</evidence>
<feature type="compositionally biased region" description="Basic and acidic residues" evidence="1">
    <location>
        <begin position="634"/>
        <end position="645"/>
    </location>
</feature>
<gene>
    <name evidence="2" type="ORF">CYNAS_LOCUS11674</name>
</gene>
<name>A0AA36M6B1_CYLNA</name>
<feature type="compositionally biased region" description="Basic and acidic residues" evidence="1">
    <location>
        <begin position="77"/>
        <end position="106"/>
    </location>
</feature>
<feature type="region of interest" description="Disordered" evidence="1">
    <location>
        <begin position="713"/>
        <end position="748"/>
    </location>
</feature>
<accession>A0AA36M6B1</accession>
<dbReference type="EMBL" id="CATQJL010000223">
    <property type="protein sequence ID" value="CAJ0599691.1"/>
    <property type="molecule type" value="Genomic_DNA"/>
</dbReference>
<feature type="region of interest" description="Disordered" evidence="1">
    <location>
        <begin position="292"/>
        <end position="342"/>
    </location>
</feature>
<feature type="compositionally biased region" description="Basic and acidic residues" evidence="1">
    <location>
        <begin position="810"/>
        <end position="827"/>
    </location>
</feature>
<feature type="compositionally biased region" description="Basic and acidic residues" evidence="1">
    <location>
        <begin position="237"/>
        <end position="249"/>
    </location>
</feature>
<feature type="compositionally biased region" description="Polar residues" evidence="1">
    <location>
        <begin position="301"/>
        <end position="339"/>
    </location>
</feature>
<dbReference type="Proteomes" id="UP001176961">
    <property type="component" value="Unassembled WGS sequence"/>
</dbReference>
<evidence type="ECO:0000256" key="1">
    <source>
        <dbReference type="SAM" id="MobiDB-lite"/>
    </source>
</evidence>
<feature type="compositionally biased region" description="Polar residues" evidence="1">
    <location>
        <begin position="250"/>
        <end position="260"/>
    </location>
</feature>
<feature type="region of interest" description="Disordered" evidence="1">
    <location>
        <begin position="237"/>
        <end position="260"/>
    </location>
</feature>